<evidence type="ECO:0000256" key="1">
    <source>
        <dbReference type="SAM" id="MobiDB-lite"/>
    </source>
</evidence>
<name>A0A699XHP6_TANCI</name>
<dbReference type="EMBL" id="BKCJ011866569">
    <property type="protein sequence ID" value="GFD59562.1"/>
    <property type="molecule type" value="Genomic_DNA"/>
</dbReference>
<reference evidence="2" key="1">
    <citation type="journal article" date="2019" name="Sci. Rep.">
        <title>Draft genome of Tanacetum cinerariifolium, the natural source of mosquito coil.</title>
        <authorList>
            <person name="Yamashiro T."/>
            <person name="Shiraishi A."/>
            <person name="Satake H."/>
            <person name="Nakayama K."/>
        </authorList>
    </citation>
    <scope>NUCLEOTIDE SEQUENCE</scope>
</reference>
<gene>
    <name evidence="2" type="ORF">Tci_931531</name>
</gene>
<sequence>IFTTASMVTPYSRRPRDILAKDKGKKKVVESDTPKKKKLQEQINEQAAREMEEEIARED</sequence>
<dbReference type="AlphaFoldDB" id="A0A699XHP6"/>
<proteinExistence type="predicted"/>
<feature type="region of interest" description="Disordered" evidence="1">
    <location>
        <begin position="1"/>
        <end position="59"/>
    </location>
</feature>
<accession>A0A699XHP6</accession>
<organism evidence="2">
    <name type="scientific">Tanacetum cinerariifolium</name>
    <name type="common">Dalmatian daisy</name>
    <name type="synonym">Chrysanthemum cinerariifolium</name>
    <dbReference type="NCBI Taxonomy" id="118510"/>
    <lineage>
        <taxon>Eukaryota</taxon>
        <taxon>Viridiplantae</taxon>
        <taxon>Streptophyta</taxon>
        <taxon>Embryophyta</taxon>
        <taxon>Tracheophyta</taxon>
        <taxon>Spermatophyta</taxon>
        <taxon>Magnoliopsida</taxon>
        <taxon>eudicotyledons</taxon>
        <taxon>Gunneridae</taxon>
        <taxon>Pentapetalae</taxon>
        <taxon>asterids</taxon>
        <taxon>campanulids</taxon>
        <taxon>Asterales</taxon>
        <taxon>Asteraceae</taxon>
        <taxon>Asteroideae</taxon>
        <taxon>Anthemideae</taxon>
        <taxon>Anthemidinae</taxon>
        <taxon>Tanacetum</taxon>
    </lineage>
</organism>
<protein>
    <submittedName>
        <fullName evidence="2">Uncharacterized protein</fullName>
    </submittedName>
</protein>
<feature type="non-terminal residue" evidence="2">
    <location>
        <position position="1"/>
    </location>
</feature>
<comment type="caution">
    <text evidence="2">The sequence shown here is derived from an EMBL/GenBank/DDBJ whole genome shotgun (WGS) entry which is preliminary data.</text>
</comment>
<feature type="compositionally biased region" description="Basic and acidic residues" evidence="1">
    <location>
        <begin position="14"/>
        <end position="34"/>
    </location>
</feature>
<evidence type="ECO:0000313" key="2">
    <source>
        <dbReference type="EMBL" id="GFD59562.1"/>
    </source>
</evidence>